<proteinExistence type="predicted"/>
<dbReference type="GO" id="GO:0016779">
    <property type="term" value="F:nucleotidyltransferase activity"/>
    <property type="evidence" value="ECO:0007669"/>
    <property type="project" value="UniProtKB-KW"/>
</dbReference>
<sequence length="168" mass="19577">MKRLVLYTLALGFTAQVLSQEVKTEVLTEVVVMAVNYKYLDQTDNTEAAIPVKRLRKEVATFDVQDAEFYQDDYEFYTVNFYIPDGKIVAVYDQEGKILRTIEKFRDMKLPKAVGKAVQKRFPEWEVIGEVYRVSYNHEDGATQSYKLKLRNGDEILRVKVNEKGEFQ</sequence>
<dbReference type="Proteomes" id="UP000475249">
    <property type="component" value="Unassembled WGS sequence"/>
</dbReference>
<keyword evidence="1" id="KW-0808">Transferase</keyword>
<keyword evidence="2" id="KW-1185">Reference proteome</keyword>
<protein>
    <submittedName>
        <fullName evidence="1">Nicotinate-nucleotide adenylyltransferase</fullName>
    </submittedName>
</protein>
<comment type="caution">
    <text evidence="1">The sequence shown here is derived from an EMBL/GenBank/DDBJ whole genome shotgun (WGS) entry which is preliminary data.</text>
</comment>
<dbReference type="EMBL" id="WXYO01000001">
    <property type="protein sequence ID" value="NAS10807.1"/>
    <property type="molecule type" value="Genomic_DNA"/>
</dbReference>
<reference evidence="1 2" key="1">
    <citation type="submission" date="2020-01" db="EMBL/GenBank/DDBJ databases">
        <title>Bacteria diversity of Porities sp.</title>
        <authorList>
            <person name="Wang G."/>
        </authorList>
    </citation>
    <scope>NUCLEOTIDE SEQUENCE [LARGE SCALE GENOMIC DNA]</scope>
    <source>
        <strain evidence="1 2">R33</strain>
    </source>
</reference>
<dbReference type="AlphaFoldDB" id="A0A6L9E7U1"/>
<evidence type="ECO:0000313" key="1">
    <source>
        <dbReference type="EMBL" id="NAS10807.1"/>
    </source>
</evidence>
<dbReference type="SUPFAM" id="SSF160574">
    <property type="entry name" value="BT0923-like"/>
    <property type="match status" value="1"/>
</dbReference>
<name>A0A6L9E7U1_9FLAO</name>
<dbReference type="RefSeq" id="WP_161433594.1">
    <property type="nucleotide sequence ID" value="NZ_WXYO01000001.1"/>
</dbReference>
<organism evidence="1 2">
    <name type="scientific">Poritiphilus flavus</name>
    <dbReference type="NCBI Taxonomy" id="2697053"/>
    <lineage>
        <taxon>Bacteria</taxon>
        <taxon>Pseudomonadati</taxon>
        <taxon>Bacteroidota</taxon>
        <taxon>Flavobacteriia</taxon>
        <taxon>Flavobacteriales</taxon>
        <taxon>Flavobacteriaceae</taxon>
        <taxon>Poritiphilus</taxon>
    </lineage>
</organism>
<accession>A0A6L9E7U1</accession>
<keyword evidence="1" id="KW-0548">Nucleotidyltransferase</keyword>
<dbReference type="Gene3D" id="3.10.450.360">
    <property type="match status" value="1"/>
</dbReference>
<gene>
    <name evidence="1" type="ORF">GTQ38_02265</name>
</gene>
<evidence type="ECO:0000313" key="2">
    <source>
        <dbReference type="Proteomes" id="UP000475249"/>
    </source>
</evidence>